<evidence type="ECO:0000256" key="11">
    <source>
        <dbReference type="ARBA" id="ARBA00023002"/>
    </source>
</evidence>
<dbReference type="FunFam" id="3.20.20.70:FF:000031">
    <property type="entry name" value="Glutamate synthase 1 [NADH]"/>
    <property type="match status" value="1"/>
</dbReference>
<dbReference type="PROSITE" id="PS51278">
    <property type="entry name" value="GATASE_TYPE_2"/>
    <property type="match status" value="1"/>
</dbReference>
<evidence type="ECO:0000256" key="14">
    <source>
        <dbReference type="ARBA" id="ARBA00023164"/>
    </source>
</evidence>
<dbReference type="GO" id="GO:0019676">
    <property type="term" value="P:ammonia assimilation cycle"/>
    <property type="evidence" value="ECO:0007669"/>
    <property type="project" value="TreeGrafter"/>
</dbReference>
<protein>
    <submittedName>
        <fullName evidence="19">Ferredoxin-dependent glutamate synthase 1</fullName>
        <ecNumber evidence="19">1.4.7.1</ecNumber>
    </submittedName>
</protein>
<dbReference type="Gene3D" id="3.20.20.70">
    <property type="entry name" value="Aldolase class I"/>
    <property type="match status" value="2"/>
</dbReference>
<evidence type="ECO:0000313" key="20">
    <source>
        <dbReference type="Proteomes" id="UP000215027"/>
    </source>
</evidence>
<dbReference type="CDD" id="cd00713">
    <property type="entry name" value="GltS"/>
    <property type="match status" value="1"/>
</dbReference>
<keyword evidence="14" id="KW-0314">Glutamate biosynthesis</keyword>
<evidence type="ECO:0000256" key="5">
    <source>
        <dbReference type="ARBA" id="ARBA00022605"/>
    </source>
</evidence>
<evidence type="ECO:0000256" key="3">
    <source>
        <dbReference type="ARBA" id="ARBA00001974"/>
    </source>
</evidence>
<accession>A0A170PF19</accession>
<feature type="region of interest" description="Disordered" evidence="17">
    <location>
        <begin position="931"/>
        <end position="957"/>
    </location>
</feature>
<dbReference type="KEGG" id="pbf:CFX0092_A1035"/>
<evidence type="ECO:0000256" key="1">
    <source>
        <dbReference type="ARBA" id="ARBA00001917"/>
    </source>
</evidence>
<dbReference type="GO" id="GO:0006537">
    <property type="term" value="P:glutamate biosynthetic process"/>
    <property type="evidence" value="ECO:0007669"/>
    <property type="project" value="UniProtKB-KW"/>
</dbReference>
<dbReference type="PANTHER" id="PTHR11938">
    <property type="entry name" value="FAD NADPH DEHYDROGENASE/OXIDOREDUCTASE"/>
    <property type="match status" value="1"/>
</dbReference>
<dbReference type="Gene3D" id="2.160.20.60">
    <property type="entry name" value="Glutamate synthase, alpha subunit, C-terminal domain"/>
    <property type="match status" value="1"/>
</dbReference>
<comment type="similarity">
    <text evidence="4">Belongs to the glutamate synthase family.</text>
</comment>
<keyword evidence="15" id="KW-0003">3Fe-4S</keyword>
<dbReference type="InterPro" id="IPR017932">
    <property type="entry name" value="GATase_2_dom"/>
</dbReference>
<dbReference type="Gene3D" id="3.60.20.10">
    <property type="entry name" value="Glutamine Phosphoribosylpyrophosphate, subunit 1, domain 1"/>
    <property type="match status" value="1"/>
</dbReference>
<comment type="pathway">
    <text evidence="16">Amino-acid biosynthesis.</text>
</comment>
<dbReference type="EMBL" id="LN890655">
    <property type="protein sequence ID" value="CUS02913.2"/>
    <property type="molecule type" value="Genomic_DNA"/>
</dbReference>
<dbReference type="InterPro" id="IPR050711">
    <property type="entry name" value="ET-N_metabolism_enzyme"/>
</dbReference>
<keyword evidence="20" id="KW-1185">Reference proteome</keyword>
<evidence type="ECO:0000313" key="19">
    <source>
        <dbReference type="EMBL" id="CUS02913.2"/>
    </source>
</evidence>
<dbReference type="CDD" id="cd02808">
    <property type="entry name" value="GltS_FMN"/>
    <property type="match status" value="1"/>
</dbReference>
<dbReference type="GO" id="GO:0046872">
    <property type="term" value="F:metal ion binding"/>
    <property type="evidence" value="ECO:0007669"/>
    <property type="project" value="UniProtKB-KW"/>
</dbReference>
<dbReference type="FunFam" id="3.20.20.70:FF:000053">
    <property type="entry name" value="Glutamate synthase large subunit"/>
    <property type="match status" value="1"/>
</dbReference>
<dbReference type="FunFam" id="2.160.20.60:FF:000001">
    <property type="entry name" value="Glutamate synthase, large subunit"/>
    <property type="match status" value="1"/>
</dbReference>
<evidence type="ECO:0000256" key="6">
    <source>
        <dbReference type="ARBA" id="ARBA00022630"/>
    </source>
</evidence>
<dbReference type="Pfam" id="PF04898">
    <property type="entry name" value="Glu_syn_central"/>
    <property type="match status" value="1"/>
</dbReference>
<dbReference type="SUPFAM" id="SSF56235">
    <property type="entry name" value="N-terminal nucleophile aminohydrolases (Ntn hydrolases)"/>
    <property type="match status" value="1"/>
</dbReference>
<keyword evidence="9" id="KW-0274">FAD</keyword>
<dbReference type="InterPro" id="IPR002932">
    <property type="entry name" value="Glu_synthdom"/>
</dbReference>
<dbReference type="SUPFAM" id="SSF51395">
    <property type="entry name" value="FMN-linked oxidoreductases"/>
    <property type="match status" value="1"/>
</dbReference>
<evidence type="ECO:0000259" key="18">
    <source>
        <dbReference type="PROSITE" id="PS51278"/>
    </source>
</evidence>
<evidence type="ECO:0000256" key="2">
    <source>
        <dbReference type="ARBA" id="ARBA00001927"/>
    </source>
</evidence>
<keyword evidence="7" id="KW-0288">FMN</keyword>
<keyword evidence="6" id="KW-0285">Flavoprotein</keyword>
<dbReference type="InterPro" id="IPR013785">
    <property type="entry name" value="Aldolase_TIM"/>
</dbReference>
<feature type="compositionally biased region" description="Low complexity" evidence="17">
    <location>
        <begin position="7"/>
        <end position="26"/>
    </location>
</feature>
<dbReference type="NCBIfam" id="NF008730">
    <property type="entry name" value="PRK11750.1"/>
    <property type="match status" value="1"/>
</dbReference>
<evidence type="ECO:0000256" key="4">
    <source>
        <dbReference type="ARBA" id="ARBA00009716"/>
    </source>
</evidence>
<dbReference type="Pfam" id="PF01493">
    <property type="entry name" value="GXGXG"/>
    <property type="match status" value="1"/>
</dbReference>
<name>A0A170PF19_9CHLR</name>
<dbReference type="CDD" id="cd00982">
    <property type="entry name" value="gltB_C"/>
    <property type="match status" value="1"/>
</dbReference>
<keyword evidence="12" id="KW-0408">Iron</keyword>
<sequence length="1555" mass="167843">MGRSEQQDQPDQAGQAQAQANEEPAQQGLYDPRFEHDACGVGFVAHIKGRRSHAIVADALTVLENMSHRGARGAEANTGDGAGLLVQLPHAFFAAAAEGLGFHLPPPGDYGVGLLFLPRDPDRRAACETAFAAIVAAEGQTLLGWRDVPTGDCDLGAGAARSEPFMRQVFIGRGDNLAADPLAFERKLFVIRRLAEKLMDCGRMAGDAAFYIASLSCRTTVYKGMLLAEQLRPYFPDLSDPLFDSAIALVHSRFSTNTFPAWKRAHPSRFLAHNGEINTIKGNVNAMRARATLFRSAAFGDDLPKLLPIIDEDGTDSAMFDNALEFLTLAGRSLPQAVMMMIPEPWEKNPAMSADKRAFYAYHSALMEPWDGPASIIFSDGALIGAVLDRNGLRPSRYYVTTDDRVIMASEVGVLDVPPDAVRYKGRLQPGRMLLVDTVEGRIVADDELKRRIAAEQPYADWLGEHLLTLEELPEAGRERMSTHDTVVLRQHAFGYAFEDLRLILAPMARDGVEPLASMGDDTPPAVLSVQPQLLYNYFRQLFAQVTNPPIDAIREELVTSSAVLLGSEGDLLNPRPEDCRRVRLQSPILTNAELAKLRGIGGRKPVVTGFSAITLPMLFPSRTGGAGLAAALEVLFAAADRGIAGGANLIILSDRGISRDEAAMPALLAVAGLHHHLIRRGTRSRVSLLVESGEPREIHHFACLIGYGADAINPFLAFETIHDLIARRQLTGIAYEDAVKKYLKACTKGVVKVISKMGISTVQSYHGAQIFEALGLSRVVVDRYFTGTPTRIEGADLDVIAAEAQQRHDSAFPERPANGHTLEAGGRYQYRQNGEFHLFNPSTIHRLQHAVREGDYAAYKQYAAEVHDRETHLATLRAMLEFNYPAAPVPLDEVEPVAAIMARFKTGAMSYGSISQEAHETLAIAMNRIGGRSNTGEGGEDPDRYSPDPTGRHNRNSAIKQVASGRFGVTIEYLSQAQEIQIKMAQGAKPGEGGQLPGHKVYPWIAKTRFSTPGVGLISPPPHHDIYSIEDLAQLIYDLKNANPAARINVKLVSEVGVGTVAAGVAKGHADVILISGHDGGTGASPASSIKHAGLPWELGLAETHQTLVLNNLRSRVRLETDGQLKSGRDVVIAALLGAEEFGFATGPLVAMGCIMMRVCHLDTCPVGVATQNPELRKRFMGKPEHVENFMRFVAEDVREHMAALGARTLDELIGRVDLLTPRDGGDHPKAGRLDLSALLFRPDVGPDVARRCTTAQDHGLASSLDQTVLLDLCAPALERGETVAATLPIRNVYRTVGTQLSHAITQRYGAAGLPEETIRLTFEGSAGQSFGAFLPPGVTFTLAGDANDYVGKGLCGGVIAIKPPDGSIFAPENNIIIGNVAFYGATSGEAYVRGVAGERFAVRNSGATLVIEGVGDHGCEYMTGGRVAVLGNTGRNFAAGMSGGIAYVYDHDGSFAERCNRDMVDLLPLEPADADELNNMVWKHALHTGSSPAWRMVGAWDETWTRFVKVMPKDYGRVLRALAEAEAAGLSGDDAIMAAFEANRRDLSRVGGN</sequence>
<evidence type="ECO:0000256" key="12">
    <source>
        <dbReference type="ARBA" id="ARBA00023004"/>
    </source>
</evidence>
<evidence type="ECO:0000256" key="7">
    <source>
        <dbReference type="ARBA" id="ARBA00022643"/>
    </source>
</evidence>
<evidence type="ECO:0000256" key="16">
    <source>
        <dbReference type="ARBA" id="ARBA00029440"/>
    </source>
</evidence>
<dbReference type="GO" id="GO:0016041">
    <property type="term" value="F:glutamate synthase (ferredoxin) activity"/>
    <property type="evidence" value="ECO:0007669"/>
    <property type="project" value="UniProtKB-EC"/>
</dbReference>
<organism evidence="19 20">
    <name type="scientific">Candidatus Promineifilum breve</name>
    <dbReference type="NCBI Taxonomy" id="1806508"/>
    <lineage>
        <taxon>Bacteria</taxon>
        <taxon>Bacillati</taxon>
        <taxon>Chloroflexota</taxon>
        <taxon>Ardenticatenia</taxon>
        <taxon>Candidatus Promineifilales</taxon>
        <taxon>Candidatus Promineifilaceae</taxon>
        <taxon>Candidatus Promineifilum</taxon>
    </lineage>
</organism>
<dbReference type="GO" id="GO:0051538">
    <property type="term" value="F:3 iron, 4 sulfur cluster binding"/>
    <property type="evidence" value="ECO:0007669"/>
    <property type="project" value="UniProtKB-KW"/>
</dbReference>
<keyword evidence="11 19" id="KW-0560">Oxidoreductase</keyword>
<dbReference type="RefSeq" id="WP_095042478.1">
    <property type="nucleotide sequence ID" value="NZ_LN890655.1"/>
</dbReference>
<keyword evidence="5" id="KW-0028">Amino-acid biosynthesis</keyword>
<keyword evidence="10" id="KW-0315">Glutamine amidotransferase</keyword>
<dbReference type="Pfam" id="PF00310">
    <property type="entry name" value="GATase_2"/>
    <property type="match status" value="1"/>
</dbReference>
<evidence type="ECO:0000256" key="15">
    <source>
        <dbReference type="ARBA" id="ARBA00023291"/>
    </source>
</evidence>
<keyword evidence="8" id="KW-0479">Metal-binding</keyword>
<dbReference type="PANTHER" id="PTHR11938:SF133">
    <property type="entry name" value="GLUTAMATE SYNTHASE (NADH)"/>
    <property type="match status" value="1"/>
</dbReference>
<dbReference type="EC" id="1.4.7.1" evidence="19"/>
<dbReference type="InterPro" id="IPR006982">
    <property type="entry name" value="Glu_synth_centr_N"/>
</dbReference>
<dbReference type="OrthoDB" id="9758182at2"/>
<feature type="region of interest" description="Disordered" evidence="17">
    <location>
        <begin position="1"/>
        <end position="26"/>
    </location>
</feature>
<dbReference type="Proteomes" id="UP000215027">
    <property type="component" value="Chromosome I"/>
</dbReference>
<comment type="cofactor">
    <cofactor evidence="2">
        <name>[3Fe-4S] cluster</name>
        <dbReference type="ChEBI" id="CHEBI:21137"/>
    </cofactor>
</comment>
<feature type="domain" description="Glutamine amidotransferase type-2" evidence="18">
    <location>
        <begin position="39"/>
        <end position="439"/>
    </location>
</feature>
<proteinExistence type="inferred from homology"/>
<dbReference type="InterPro" id="IPR002489">
    <property type="entry name" value="Glu_synth_asu_C"/>
</dbReference>
<evidence type="ECO:0000256" key="9">
    <source>
        <dbReference type="ARBA" id="ARBA00022827"/>
    </source>
</evidence>
<dbReference type="Pfam" id="PF01645">
    <property type="entry name" value="Glu_synthase"/>
    <property type="match status" value="1"/>
</dbReference>
<dbReference type="InterPro" id="IPR029055">
    <property type="entry name" value="Ntn_hydrolases_N"/>
</dbReference>
<comment type="cofactor">
    <cofactor evidence="1">
        <name>FMN</name>
        <dbReference type="ChEBI" id="CHEBI:58210"/>
    </cofactor>
</comment>
<evidence type="ECO:0000256" key="10">
    <source>
        <dbReference type="ARBA" id="ARBA00022962"/>
    </source>
</evidence>
<evidence type="ECO:0000256" key="17">
    <source>
        <dbReference type="SAM" id="MobiDB-lite"/>
    </source>
</evidence>
<dbReference type="InterPro" id="IPR036485">
    <property type="entry name" value="Glu_synth_asu_C_sf"/>
</dbReference>
<comment type="cofactor">
    <cofactor evidence="3">
        <name>FAD</name>
        <dbReference type="ChEBI" id="CHEBI:57692"/>
    </cofactor>
</comment>
<evidence type="ECO:0000256" key="8">
    <source>
        <dbReference type="ARBA" id="ARBA00022723"/>
    </source>
</evidence>
<dbReference type="FunFam" id="3.60.20.10:FF:000001">
    <property type="entry name" value="Glutamate synthase, large subunit"/>
    <property type="match status" value="1"/>
</dbReference>
<reference evidence="19" key="1">
    <citation type="submission" date="2016-01" db="EMBL/GenBank/DDBJ databases">
        <authorList>
            <person name="Mcilroy J.S."/>
            <person name="Karst M S."/>
            <person name="Albertsen M."/>
        </authorList>
    </citation>
    <scope>NUCLEOTIDE SEQUENCE</scope>
    <source>
        <strain evidence="19">Cfx-K</strain>
    </source>
</reference>
<evidence type="ECO:0000256" key="13">
    <source>
        <dbReference type="ARBA" id="ARBA00023014"/>
    </source>
</evidence>
<gene>
    <name evidence="19" type="primary">gltB</name>
    <name evidence="19" type="ORF">CFX0092_A1035</name>
</gene>
<dbReference type="SUPFAM" id="SSF69336">
    <property type="entry name" value="Alpha subunit of glutamate synthase, C-terminal domain"/>
    <property type="match status" value="1"/>
</dbReference>
<keyword evidence="13" id="KW-0411">Iron-sulfur</keyword>